<sequence length="86" mass="10313">MNDNMDFTMKFEHKKDEEKMDEKEVVNFVYEALKEKGYNPVNQLVGYMLSGDPTYITSHKNARTIIRKYERDELLETIIREYLEGK</sequence>
<dbReference type="AlphaFoldDB" id="A0A1T4ZR15"/>
<dbReference type="RefSeq" id="WP_013361703.1">
    <property type="nucleotide sequence ID" value="NZ_CP154629.1"/>
</dbReference>
<protein>
    <recommendedName>
        <fullName evidence="2">UPF0297 protein SAMN02745120_0265</fullName>
    </recommendedName>
</protein>
<dbReference type="InterPro" id="IPR009309">
    <property type="entry name" value="IreB"/>
</dbReference>
<organism evidence="3 4">
    <name type="scientific">Acetoanaerobium noterae</name>
    <dbReference type="NCBI Taxonomy" id="745369"/>
    <lineage>
        <taxon>Bacteria</taxon>
        <taxon>Bacillati</taxon>
        <taxon>Bacillota</taxon>
        <taxon>Clostridia</taxon>
        <taxon>Peptostreptococcales</taxon>
        <taxon>Filifactoraceae</taxon>
        <taxon>Acetoanaerobium</taxon>
    </lineage>
</organism>
<dbReference type="EMBL" id="FUYN01000001">
    <property type="protein sequence ID" value="SKB25221.1"/>
    <property type="molecule type" value="Genomic_DNA"/>
</dbReference>
<dbReference type="Proteomes" id="UP000243406">
    <property type="component" value="Unassembled WGS sequence"/>
</dbReference>
<dbReference type="NCBIfam" id="NF003997">
    <property type="entry name" value="PRK05473.1"/>
    <property type="match status" value="1"/>
</dbReference>
<accession>A0A1T4ZR15</accession>
<gene>
    <name evidence="3" type="ORF">SAMN02745120_0265</name>
</gene>
<dbReference type="PANTHER" id="PTHR40067">
    <property type="entry name" value="UPF0297 PROTEIN YRZL"/>
    <property type="match status" value="1"/>
</dbReference>
<proteinExistence type="inferred from homology"/>
<dbReference type="PIRSF" id="PIRSF037258">
    <property type="entry name" value="DUF965_bac"/>
    <property type="match status" value="1"/>
</dbReference>
<evidence type="ECO:0000256" key="2">
    <source>
        <dbReference type="HAMAP-Rule" id="MF_01507"/>
    </source>
</evidence>
<evidence type="ECO:0000313" key="3">
    <source>
        <dbReference type="EMBL" id="SKB25221.1"/>
    </source>
</evidence>
<dbReference type="PANTHER" id="PTHR40067:SF1">
    <property type="entry name" value="UPF0297 PROTEIN YRZL"/>
    <property type="match status" value="1"/>
</dbReference>
<evidence type="ECO:0000313" key="4">
    <source>
        <dbReference type="Proteomes" id="UP000243406"/>
    </source>
</evidence>
<dbReference type="OrthoDB" id="9796303at2"/>
<comment type="similarity">
    <text evidence="1 2">Belongs to the UPF0297 family.</text>
</comment>
<reference evidence="4" key="1">
    <citation type="submission" date="2017-02" db="EMBL/GenBank/DDBJ databases">
        <authorList>
            <person name="Varghese N."/>
            <person name="Submissions S."/>
        </authorList>
    </citation>
    <scope>NUCLEOTIDE SEQUENCE [LARGE SCALE GENOMIC DNA]</scope>
    <source>
        <strain evidence="4">ATCC 35199</strain>
    </source>
</reference>
<dbReference type="Pfam" id="PF06135">
    <property type="entry name" value="IreB"/>
    <property type="match status" value="1"/>
</dbReference>
<name>A0A1T4ZR15_9FIRM</name>
<dbReference type="HAMAP" id="MF_01507">
    <property type="entry name" value="UPF0297"/>
    <property type="match status" value="1"/>
</dbReference>
<evidence type="ECO:0000256" key="1">
    <source>
        <dbReference type="ARBA" id="ARBA00010888"/>
    </source>
</evidence>
<keyword evidence="4" id="KW-1185">Reference proteome</keyword>